<dbReference type="AlphaFoldDB" id="U9UT15"/>
<feature type="chain" id="PRO_5012519955" evidence="1">
    <location>
        <begin position="16"/>
        <end position="104"/>
    </location>
</feature>
<dbReference type="VEuPathDB" id="FungiDB:RhiirFUN_005796"/>
<keyword evidence="1" id="KW-0732">Signal</keyword>
<reference evidence="2" key="1">
    <citation type="submission" date="2013-07" db="EMBL/GenBank/DDBJ databases">
        <title>The genome of an arbuscular mycorrhizal fungus provides insights into the evolution of the oldest plant symbiosis.</title>
        <authorList>
            <consortium name="DOE Joint Genome Institute"/>
            <person name="Tisserant E."/>
            <person name="Malbreil M."/>
            <person name="Kuo A."/>
            <person name="Kohler A."/>
            <person name="Symeonidi A."/>
            <person name="Balestrini R."/>
            <person name="Charron P."/>
            <person name="Duensing N."/>
            <person name="Frei-dit-Frey N."/>
            <person name="Gianinazzi-Pearson V."/>
            <person name="Gilbert B."/>
            <person name="Handa Y."/>
            <person name="Hijri M."/>
            <person name="Kaul R."/>
            <person name="Kawaguchi M."/>
            <person name="Krajinski F."/>
            <person name="Lammers P."/>
            <person name="Lapierre D."/>
            <person name="Masclaux F.G."/>
            <person name="Murat C."/>
            <person name="Morin E."/>
            <person name="Ndikumana S."/>
            <person name="Pagni M."/>
            <person name="Petitpierre D."/>
            <person name="Requena N."/>
            <person name="Rosikiewicz P."/>
            <person name="Riley R."/>
            <person name="Saito K."/>
            <person name="San Clemente H."/>
            <person name="Shapiro H."/>
            <person name="van Tuinen D."/>
            <person name="Becard G."/>
            <person name="Bonfante P."/>
            <person name="Paszkowski U."/>
            <person name="Shachar-Hill Y."/>
            <person name="Young J.P."/>
            <person name="Sanders I.R."/>
            <person name="Henrissat B."/>
            <person name="Rensing S.A."/>
            <person name="Grigoriev I.V."/>
            <person name="Corradi N."/>
            <person name="Roux C."/>
            <person name="Martin F."/>
        </authorList>
    </citation>
    <scope>NUCLEOTIDE SEQUENCE</scope>
    <source>
        <strain evidence="2">DAOM 197198</strain>
    </source>
</reference>
<proteinExistence type="predicted"/>
<feature type="signal peptide" evidence="1">
    <location>
        <begin position="1"/>
        <end position="15"/>
    </location>
</feature>
<sequence>MFLLISSLLLKISKSSHFLTLFKMVKIHNSSSSQIWVKIPFRHKDLSDYLLNPGANREWKRNAPGLARFKMEVNGKLKRWENIVTADGYYYIHGYKDLFLPSLL</sequence>
<dbReference type="HOGENOM" id="CLU_2251455_0_0_1"/>
<name>U9UT15_RHIID</name>
<organism evidence="2">
    <name type="scientific">Rhizophagus irregularis (strain DAOM 181602 / DAOM 197198 / MUCL 43194)</name>
    <name type="common">Arbuscular mycorrhizal fungus</name>
    <name type="synonym">Glomus intraradices</name>
    <dbReference type="NCBI Taxonomy" id="747089"/>
    <lineage>
        <taxon>Eukaryota</taxon>
        <taxon>Fungi</taxon>
        <taxon>Fungi incertae sedis</taxon>
        <taxon>Mucoromycota</taxon>
        <taxon>Glomeromycotina</taxon>
        <taxon>Glomeromycetes</taxon>
        <taxon>Glomerales</taxon>
        <taxon>Glomeraceae</taxon>
        <taxon>Rhizophagus</taxon>
    </lineage>
</organism>
<evidence type="ECO:0000256" key="1">
    <source>
        <dbReference type="SAM" id="SignalP"/>
    </source>
</evidence>
<accession>U9UT15</accession>
<evidence type="ECO:0000313" key="2">
    <source>
        <dbReference type="EMBL" id="ESA18751.1"/>
    </source>
</evidence>
<dbReference type="EMBL" id="KI278926">
    <property type="protein sequence ID" value="ESA18751.1"/>
    <property type="molecule type" value="Genomic_DNA"/>
</dbReference>
<gene>
    <name evidence="2" type="ORF">GLOINDRAFT_320704</name>
</gene>
<protein>
    <submittedName>
        <fullName evidence="2">Uncharacterized protein</fullName>
    </submittedName>
</protein>